<evidence type="ECO:0000313" key="2">
    <source>
        <dbReference type="EMBL" id="KAA0721628.1"/>
    </source>
</evidence>
<organism evidence="3 4">
    <name type="scientific">Triplophysa tibetana</name>
    <dbReference type="NCBI Taxonomy" id="1572043"/>
    <lineage>
        <taxon>Eukaryota</taxon>
        <taxon>Metazoa</taxon>
        <taxon>Chordata</taxon>
        <taxon>Craniata</taxon>
        <taxon>Vertebrata</taxon>
        <taxon>Euteleostomi</taxon>
        <taxon>Actinopterygii</taxon>
        <taxon>Neopterygii</taxon>
        <taxon>Teleostei</taxon>
        <taxon>Ostariophysi</taxon>
        <taxon>Cypriniformes</taxon>
        <taxon>Nemacheilidae</taxon>
        <taxon>Triplophysa</taxon>
    </lineage>
</organism>
<name>A0A5A9PK84_9TELE</name>
<dbReference type="AlphaFoldDB" id="A0A5A9PK84"/>
<reference evidence="3 4" key="1">
    <citation type="journal article" date="2019" name="Mol. Ecol. Resour.">
        <title>Chromosome-level genome assembly of Triplophysa tibetana, a fish adapted to the harsh high-altitude environment of the Tibetan Plateau.</title>
        <authorList>
            <person name="Yang X."/>
            <person name="Liu H."/>
            <person name="Ma Z."/>
            <person name="Zou Y."/>
            <person name="Zou M."/>
            <person name="Mao Y."/>
            <person name="Li X."/>
            <person name="Wang H."/>
            <person name="Chen T."/>
            <person name="Wang W."/>
            <person name="Yang R."/>
        </authorList>
    </citation>
    <scope>NUCLEOTIDE SEQUENCE [LARGE SCALE GENOMIC DNA]</scope>
    <source>
        <strain evidence="3">TTIB1903HZAU</strain>
        <tissue evidence="3">Muscle</tissue>
    </source>
</reference>
<protein>
    <recommendedName>
        <fullName evidence="1">Pyrin domain-containing protein</fullName>
    </recommendedName>
</protein>
<sequence>MMSCVEELLENSLNDLLKDEWTRFLWHLKKHNFSASKLENANVLETVDMMIDQCKKDGAVELTLTILRKMNKNHQAELLEEKVKSSTQL</sequence>
<proteinExistence type="predicted"/>
<comment type="caution">
    <text evidence="3">The sequence shown here is derived from an EMBL/GenBank/DDBJ whole genome shotgun (WGS) entry which is preliminary data.</text>
</comment>
<evidence type="ECO:0000259" key="1">
    <source>
        <dbReference type="PROSITE" id="PS50824"/>
    </source>
</evidence>
<evidence type="ECO:0000313" key="3">
    <source>
        <dbReference type="EMBL" id="KAA0721631.1"/>
    </source>
</evidence>
<dbReference type="SUPFAM" id="SSF47986">
    <property type="entry name" value="DEATH domain"/>
    <property type="match status" value="1"/>
</dbReference>
<feature type="domain" description="Pyrin" evidence="1">
    <location>
        <begin position="1"/>
        <end position="85"/>
    </location>
</feature>
<dbReference type="PROSITE" id="PS50824">
    <property type="entry name" value="DAPIN"/>
    <property type="match status" value="1"/>
</dbReference>
<dbReference type="Proteomes" id="UP000324632">
    <property type="component" value="Chromosome 4"/>
</dbReference>
<dbReference type="InterPro" id="IPR004020">
    <property type="entry name" value="DAPIN"/>
</dbReference>
<dbReference type="Gene3D" id="1.10.533.10">
    <property type="entry name" value="Death Domain, Fas"/>
    <property type="match status" value="1"/>
</dbReference>
<dbReference type="SMART" id="SM01289">
    <property type="entry name" value="PYRIN"/>
    <property type="match status" value="1"/>
</dbReference>
<accession>A0A5A9PK84</accession>
<dbReference type="EMBL" id="SOYY01000004">
    <property type="protein sequence ID" value="KAA0721628.1"/>
    <property type="molecule type" value="Genomic_DNA"/>
</dbReference>
<keyword evidence="4" id="KW-1185">Reference proteome</keyword>
<gene>
    <name evidence="3" type="ORF">E1301_Tti024294</name>
    <name evidence="2" type="ORF">E1301_Tti024301</name>
</gene>
<dbReference type="InterPro" id="IPR011029">
    <property type="entry name" value="DEATH-like_dom_sf"/>
</dbReference>
<dbReference type="EMBL" id="SOYY01000004">
    <property type="protein sequence ID" value="KAA0721631.1"/>
    <property type="molecule type" value="Genomic_DNA"/>
</dbReference>
<dbReference type="Pfam" id="PF02758">
    <property type="entry name" value="PYRIN"/>
    <property type="match status" value="1"/>
</dbReference>
<evidence type="ECO:0000313" key="4">
    <source>
        <dbReference type="Proteomes" id="UP000324632"/>
    </source>
</evidence>